<dbReference type="InterPro" id="IPR029044">
    <property type="entry name" value="Nucleotide-diphossugar_trans"/>
</dbReference>
<dbReference type="Gene3D" id="3.90.550.10">
    <property type="entry name" value="Spore Coat Polysaccharide Biosynthesis Protein SpsA, Chain A"/>
    <property type="match status" value="1"/>
</dbReference>
<evidence type="ECO:0008006" key="3">
    <source>
        <dbReference type="Google" id="ProtNLM"/>
    </source>
</evidence>
<protein>
    <recommendedName>
        <fullName evidence="3">Nucleotide-diphospho-sugar transferase</fullName>
    </recommendedName>
</protein>
<sequence>MKLSTPILFLVFNRPAQSLQVFEKIREQQPRQLFIAADGPRPGHATDAALCAATQKALLERVDWPCELHTRFQEGNLGCGKAVSSAIHWFFEAVTEGMILEDDCVPDASFFSYCETLLQHYRHDARVMHIAGSNYQMGIQRGTGSYYFSRYAHIWGWATWRRAWAQYDFTLQSYRQYPQAGLHRHFRTDMRAILDQQIDTWDIQWFLSVWFRQGWAIAPNVNLVRNIGYGQGATHTHKEPAWFKRMVYGSLPGVVHPAQQDIDREADDFTTRTLFNTGSLSYQLKQAIRGNAFLHELYKRITLSV</sequence>
<dbReference type="SUPFAM" id="SSF53448">
    <property type="entry name" value="Nucleotide-diphospho-sugar transferases"/>
    <property type="match status" value="1"/>
</dbReference>
<accession>A0A2T7BGN2</accession>
<comment type="caution">
    <text evidence="1">The sequence shown here is derived from an EMBL/GenBank/DDBJ whole genome shotgun (WGS) entry which is preliminary data.</text>
</comment>
<dbReference type="RefSeq" id="WP_108687285.1">
    <property type="nucleotide sequence ID" value="NZ_QCYK01000002.1"/>
</dbReference>
<reference evidence="1 2" key="1">
    <citation type="submission" date="2018-04" db="EMBL/GenBank/DDBJ databases">
        <title>Chitinophaga fuyangensis sp. nov., isolated from soil in a chemical factory.</title>
        <authorList>
            <person name="Chen K."/>
        </authorList>
    </citation>
    <scope>NUCLEOTIDE SEQUENCE [LARGE SCALE GENOMIC DNA]</scope>
    <source>
        <strain evidence="1 2">LY-1</strain>
    </source>
</reference>
<dbReference type="EMBL" id="QCYK01000002">
    <property type="protein sequence ID" value="PUZ25446.1"/>
    <property type="molecule type" value="Genomic_DNA"/>
</dbReference>
<dbReference type="OrthoDB" id="9785375at2"/>
<evidence type="ECO:0000313" key="2">
    <source>
        <dbReference type="Proteomes" id="UP000244450"/>
    </source>
</evidence>
<organism evidence="1 2">
    <name type="scientific">Chitinophaga parva</name>
    <dbReference type="NCBI Taxonomy" id="2169414"/>
    <lineage>
        <taxon>Bacteria</taxon>
        <taxon>Pseudomonadati</taxon>
        <taxon>Bacteroidota</taxon>
        <taxon>Chitinophagia</taxon>
        <taxon>Chitinophagales</taxon>
        <taxon>Chitinophagaceae</taxon>
        <taxon>Chitinophaga</taxon>
    </lineage>
</organism>
<proteinExistence type="predicted"/>
<gene>
    <name evidence="1" type="ORF">DCC81_14240</name>
</gene>
<dbReference type="Proteomes" id="UP000244450">
    <property type="component" value="Unassembled WGS sequence"/>
</dbReference>
<name>A0A2T7BGN2_9BACT</name>
<evidence type="ECO:0000313" key="1">
    <source>
        <dbReference type="EMBL" id="PUZ25446.1"/>
    </source>
</evidence>
<dbReference type="AlphaFoldDB" id="A0A2T7BGN2"/>
<keyword evidence="2" id="KW-1185">Reference proteome</keyword>